<accession>A0A3A1TXG9</accession>
<reference evidence="3" key="1">
    <citation type="submission" date="2018-09" db="EMBL/GenBank/DDBJ databases">
        <authorList>
            <person name="Kim I."/>
        </authorList>
    </citation>
    <scope>NUCLEOTIDE SEQUENCE [LARGE SCALE GENOMIC DNA]</scope>
    <source>
        <strain evidence="3">DD4a</strain>
    </source>
</reference>
<gene>
    <name evidence="2" type="ORF">D1781_12510</name>
</gene>
<feature type="region of interest" description="Disordered" evidence="1">
    <location>
        <begin position="1"/>
        <end position="28"/>
    </location>
</feature>
<dbReference type="AlphaFoldDB" id="A0A3A1TXG9"/>
<dbReference type="Proteomes" id="UP000265742">
    <property type="component" value="Unassembled WGS sequence"/>
</dbReference>
<evidence type="ECO:0000313" key="3">
    <source>
        <dbReference type="Proteomes" id="UP000265742"/>
    </source>
</evidence>
<name>A0A3A1TXG9_9MICO</name>
<dbReference type="EMBL" id="QXTG01000002">
    <property type="protein sequence ID" value="RIX28271.1"/>
    <property type="molecule type" value="Genomic_DNA"/>
</dbReference>
<sequence>MRLRRARRRDDRPLDETVLSFDGGRGPHAHRARAPLPLAAAHHVSAVTLLAGLAFLLRGRTAAVKHRARVIHDAW</sequence>
<evidence type="ECO:0000313" key="2">
    <source>
        <dbReference type="EMBL" id="RIX28271.1"/>
    </source>
</evidence>
<keyword evidence="3" id="KW-1185">Reference proteome</keyword>
<protein>
    <submittedName>
        <fullName evidence="2">Uncharacterized protein</fullName>
    </submittedName>
</protein>
<proteinExistence type="predicted"/>
<comment type="caution">
    <text evidence="2">The sequence shown here is derived from an EMBL/GenBank/DDBJ whole genome shotgun (WGS) entry which is preliminary data.</text>
</comment>
<evidence type="ECO:0000256" key="1">
    <source>
        <dbReference type="SAM" id="MobiDB-lite"/>
    </source>
</evidence>
<organism evidence="2 3">
    <name type="scientific">Amnibacterium setariae</name>
    <dbReference type="NCBI Taxonomy" id="2306585"/>
    <lineage>
        <taxon>Bacteria</taxon>
        <taxon>Bacillati</taxon>
        <taxon>Actinomycetota</taxon>
        <taxon>Actinomycetes</taxon>
        <taxon>Micrococcales</taxon>
        <taxon>Microbacteriaceae</taxon>
        <taxon>Amnibacterium</taxon>
    </lineage>
</organism>